<comment type="similarity">
    <text evidence="2">Belongs to the NRDE2 family.</text>
</comment>
<dbReference type="AlphaFoldDB" id="A0A6P8BF95"/>
<dbReference type="PANTHER" id="PTHR13471:SF0">
    <property type="entry name" value="NUCLEAR EXOSOME REGULATOR NRDE2"/>
    <property type="match status" value="1"/>
</dbReference>
<evidence type="ECO:0000313" key="6">
    <source>
        <dbReference type="RefSeq" id="XP_030985751.1"/>
    </source>
</evidence>
<feature type="compositionally biased region" description="Basic and acidic residues" evidence="4">
    <location>
        <begin position="541"/>
        <end position="556"/>
    </location>
</feature>
<dbReference type="Pfam" id="PF08424">
    <property type="entry name" value="NRDE-2"/>
    <property type="match status" value="1"/>
</dbReference>
<dbReference type="InterPro" id="IPR013633">
    <property type="entry name" value="NRDE-2"/>
</dbReference>
<dbReference type="PANTHER" id="PTHR13471">
    <property type="entry name" value="TETRATRICOPEPTIDE-LIKE HELICAL"/>
    <property type="match status" value="1"/>
</dbReference>
<dbReference type="Gene3D" id="1.25.40.10">
    <property type="entry name" value="Tetratricopeptide repeat domain"/>
    <property type="match status" value="1"/>
</dbReference>
<reference evidence="6" key="1">
    <citation type="journal article" date="2019" name="Mol. Biol. Evol.">
        <title>Blast fungal genomes show frequent chromosomal changes, gene gains and losses, and effector gene turnover.</title>
        <authorList>
            <person name="Gomez Luciano L.B."/>
            <person name="Jason Tsai I."/>
            <person name="Chuma I."/>
            <person name="Tosa Y."/>
            <person name="Chen Y.H."/>
            <person name="Li J.Y."/>
            <person name="Li M.Y."/>
            <person name="Jade Lu M.Y."/>
            <person name="Nakayashiki H."/>
            <person name="Li W.H."/>
        </authorList>
    </citation>
    <scope>NUCLEOTIDE SEQUENCE</scope>
    <source>
        <strain evidence="6">NI907</strain>
    </source>
</reference>
<gene>
    <name evidence="6" type="ORF">PgNI_04690</name>
</gene>
<evidence type="ECO:0000256" key="2">
    <source>
        <dbReference type="ARBA" id="ARBA00009265"/>
    </source>
</evidence>
<feature type="region of interest" description="Disordered" evidence="4">
    <location>
        <begin position="533"/>
        <end position="556"/>
    </location>
</feature>
<reference evidence="6" key="2">
    <citation type="submission" date="2019-10" db="EMBL/GenBank/DDBJ databases">
        <authorList>
            <consortium name="NCBI Genome Project"/>
        </authorList>
    </citation>
    <scope>NUCLEOTIDE SEQUENCE</scope>
    <source>
        <strain evidence="6">NI907</strain>
    </source>
</reference>
<name>A0A6P8BF95_PYRGI</name>
<reference evidence="6" key="3">
    <citation type="submission" date="2025-08" db="UniProtKB">
        <authorList>
            <consortium name="RefSeq"/>
        </authorList>
    </citation>
    <scope>IDENTIFICATION</scope>
    <source>
        <strain evidence="6">NI907</strain>
    </source>
</reference>
<proteinExistence type="inferred from homology"/>
<evidence type="ECO:0000256" key="3">
    <source>
        <dbReference type="ARBA" id="ARBA00023242"/>
    </source>
</evidence>
<accession>A0A6P8BF95</accession>
<dbReference type="GO" id="GO:0071013">
    <property type="term" value="C:catalytic step 2 spliceosome"/>
    <property type="evidence" value="ECO:0007669"/>
    <property type="project" value="TreeGrafter"/>
</dbReference>
<dbReference type="Proteomes" id="UP000515153">
    <property type="component" value="Unplaced"/>
</dbReference>
<feature type="compositionally biased region" description="Basic and acidic residues" evidence="4">
    <location>
        <begin position="79"/>
        <end position="88"/>
    </location>
</feature>
<feature type="compositionally biased region" description="Basic and acidic residues" evidence="4">
    <location>
        <begin position="19"/>
        <end position="51"/>
    </location>
</feature>
<keyword evidence="5" id="KW-1185">Reference proteome</keyword>
<dbReference type="KEGG" id="pgri:PgNI_04690"/>
<evidence type="ECO:0000256" key="4">
    <source>
        <dbReference type="SAM" id="MobiDB-lite"/>
    </source>
</evidence>
<keyword evidence="3" id="KW-0539">Nucleus</keyword>
<dbReference type="SUPFAM" id="SSF48452">
    <property type="entry name" value="TPR-like"/>
    <property type="match status" value="1"/>
</dbReference>
<sequence length="1130" mass="127546">MSGENHGKPSAVPSFASFKKPEPSKKSSESEKDKPATESVRDREGSDDLGRRSSRPKRHHHDRERQSSSRHRKPSESVALRHREHAKDSLGSPLKPADEVLSSRNSVPAFATEKQSNYSDQLYAIDRRGDPLILRYGSNDRSKVPVYRRGGRGRVLGQAVGFLETDRVGAKEVFVIRSARERGSLFREKNIPQLKSGNGLEKNFIPRSQNRSDVPVASEEMEFLPITNPNKRKRGQDDEDAHDGRFGPNGGPLRMGGLQPSEPSAFDSETTSDEDQMPDIDDDGDDNDDQTEGQEELQDTKKRLIELSRRVKEHPEDVDAWLALIKLQETRLHFDANEAENESFSRGVAEVKLSMFESALKHSRSEVDRERLLLGLMREGRHIWAPKVLTKRWESIYKEHPRSFLLWRAYLDHLMTDVASFGFDEIRGFFQRRLDFLRAEMYLATSKESATQEVINLCEQSLYVFLRVTRYLRDSGFFETAVALWQAILELTFCRPSELVDSSAEACLLAFRDFWESEVPRFGEQDHQGWNAFASSDQDVPDPRRSAPPDPPKSRDVYKAWASSERQRCLGSGMPARAVDQDAVEDPLRVVMYSDIESFLFVIPSSIVPHVRVQIAEALSQFCHLPSTSDLHGLMQAARDDQFICGSHAHLHAAVDLKASEQTSVTLIEDHGPKKSPQLLHDEAHMAFSTDLLIAGSDWFSYGITTIAPEIPRDFQDWISTSIQELAIKHKVEELGELHLYLQWSHKPQNAKKTAKGLLKLYPTNTELYKAYACSEYCNGNLELAKSVLLSAASQKLSAIPGKTQSLWNTLVWMELQKTNLQNAAATLCSSAGDKPGTAIPTDDLLQPTPTQILKARQSFQTGRDYQLSSGDVAGAVAFAESSVMLAYLTTKDGEETYSEKQGNLSSAVASVMSFSDELCARSDVSHSSSHERFLQFASKLLYFHARNGSFRPASLRETFSHFVRLFPRNTMFLSLFAWAESSLRLDDPVRRLLQRSILIEPTDTISARIFAIRHEIRVGNAYSVRAAFEQALAADRFAGDPHLWIAYVRFCCSKRELRGKAKDVFYRAMAACPWSKEVLMEGFGGGLIRDMASDELRALYTTMSARGLRIHVDMEEFVEEWRRQKNSGK</sequence>
<dbReference type="RefSeq" id="XP_030985751.1">
    <property type="nucleotide sequence ID" value="XM_031124734.1"/>
</dbReference>
<evidence type="ECO:0000256" key="1">
    <source>
        <dbReference type="ARBA" id="ARBA00004123"/>
    </source>
</evidence>
<feature type="region of interest" description="Disordered" evidence="4">
    <location>
        <begin position="196"/>
        <end position="299"/>
    </location>
</feature>
<feature type="compositionally biased region" description="Basic residues" evidence="4">
    <location>
        <begin position="52"/>
        <end position="73"/>
    </location>
</feature>
<dbReference type="InterPro" id="IPR011990">
    <property type="entry name" value="TPR-like_helical_dom_sf"/>
</dbReference>
<evidence type="ECO:0000313" key="5">
    <source>
        <dbReference type="Proteomes" id="UP000515153"/>
    </source>
</evidence>
<comment type="subcellular location">
    <subcellularLocation>
        <location evidence="1">Nucleus</location>
    </subcellularLocation>
</comment>
<dbReference type="GO" id="GO:1902369">
    <property type="term" value="P:negative regulation of RNA catabolic process"/>
    <property type="evidence" value="ECO:0007669"/>
    <property type="project" value="TreeGrafter"/>
</dbReference>
<protein>
    <recommendedName>
        <fullName evidence="7">DUF1740-domain-containing protein</fullName>
    </recommendedName>
</protein>
<feature type="region of interest" description="Disordered" evidence="4">
    <location>
        <begin position="1"/>
        <end position="108"/>
    </location>
</feature>
<evidence type="ECO:0008006" key="7">
    <source>
        <dbReference type="Google" id="ProtNLM"/>
    </source>
</evidence>
<feature type="compositionally biased region" description="Acidic residues" evidence="4">
    <location>
        <begin position="270"/>
        <end position="297"/>
    </location>
</feature>
<dbReference type="GeneID" id="41959643"/>
<organism evidence="5 6">
    <name type="scientific">Pyricularia grisea</name>
    <name type="common">Crabgrass-specific blast fungus</name>
    <name type="synonym">Magnaporthe grisea</name>
    <dbReference type="NCBI Taxonomy" id="148305"/>
    <lineage>
        <taxon>Eukaryota</taxon>
        <taxon>Fungi</taxon>
        <taxon>Dikarya</taxon>
        <taxon>Ascomycota</taxon>
        <taxon>Pezizomycotina</taxon>
        <taxon>Sordariomycetes</taxon>
        <taxon>Sordariomycetidae</taxon>
        <taxon>Magnaporthales</taxon>
        <taxon>Pyriculariaceae</taxon>
        <taxon>Pyricularia</taxon>
    </lineage>
</organism>
<dbReference type="GO" id="GO:0031048">
    <property type="term" value="P:regulatory ncRNA-mediated heterochromatin formation"/>
    <property type="evidence" value="ECO:0007669"/>
    <property type="project" value="TreeGrafter"/>
</dbReference>